<keyword evidence="3" id="KW-0998">Cell outer membrane</keyword>
<evidence type="ECO:0000256" key="2">
    <source>
        <dbReference type="ARBA" id="ARBA00023136"/>
    </source>
</evidence>
<dbReference type="CDD" id="cd07185">
    <property type="entry name" value="OmpA_C-like"/>
    <property type="match status" value="1"/>
</dbReference>
<feature type="compositionally biased region" description="Basic and acidic residues" evidence="6">
    <location>
        <begin position="130"/>
        <end position="148"/>
    </location>
</feature>
<feature type="coiled-coil region" evidence="5">
    <location>
        <begin position="33"/>
        <end position="81"/>
    </location>
</feature>
<evidence type="ECO:0000313" key="8">
    <source>
        <dbReference type="EMBL" id="CAA6829675.1"/>
    </source>
</evidence>
<protein>
    <submittedName>
        <fullName evidence="8">Flagellar motor rotation protein MotB</fullName>
    </submittedName>
</protein>
<feature type="domain" description="OmpA-like" evidence="7">
    <location>
        <begin position="251"/>
        <end position="368"/>
    </location>
</feature>
<name>A0A6S6U5G2_9BACT</name>
<dbReference type="InterPro" id="IPR006664">
    <property type="entry name" value="OMP_bac"/>
</dbReference>
<evidence type="ECO:0000256" key="6">
    <source>
        <dbReference type="SAM" id="MobiDB-lite"/>
    </source>
</evidence>
<dbReference type="Gene3D" id="3.30.1330.60">
    <property type="entry name" value="OmpA-like domain"/>
    <property type="match status" value="1"/>
</dbReference>
<evidence type="ECO:0000256" key="3">
    <source>
        <dbReference type="ARBA" id="ARBA00023237"/>
    </source>
</evidence>
<keyword evidence="8" id="KW-0966">Cell projection</keyword>
<comment type="subcellular location">
    <subcellularLocation>
        <location evidence="1">Cell outer membrane</location>
    </subcellularLocation>
</comment>
<sequence>MLKYVNYLLILCFFGSLMSCVANRKYQEEVSAKSKAQQEASQAKQTAEEAQAELELAQSEIQNIEKELQELDKDYTLVKTRYDQQQKLNKDLQVLYDKVLAVNEKLTQEAAGKNRALTEEITRKQEEIRRKEEEIRRKEDEIRRREQDMAGMQQQMDQERTEIQRLQKDLENKDSNINTLQGDKSALEKSLKAREEKVAALESSLAAREQRVKELEDAIAARDAKAKALKNKLSQALLGFESSDLSVEQRNGKVYVSLSQNLLFATGSSRLDNKGASAISKLAEVLNKNNEINVMVEGHTDSDGDEKMNWELSTKRSLSIVDQLIKNKVTSSRITASGRGEHVPIASNDTDAGKAKNRRTEIILSPQLDEIMNILKN</sequence>
<dbReference type="PROSITE" id="PS51257">
    <property type="entry name" value="PROKAR_LIPOPROTEIN"/>
    <property type="match status" value="1"/>
</dbReference>
<dbReference type="PROSITE" id="PS51123">
    <property type="entry name" value="OMPA_2"/>
    <property type="match status" value="1"/>
</dbReference>
<accession>A0A6S6U5G2</accession>
<dbReference type="PANTHER" id="PTHR30329:SF21">
    <property type="entry name" value="LIPOPROTEIN YIAD-RELATED"/>
    <property type="match status" value="1"/>
</dbReference>
<dbReference type="AlphaFoldDB" id="A0A6S6U5G2"/>
<evidence type="ECO:0000256" key="5">
    <source>
        <dbReference type="SAM" id="Coils"/>
    </source>
</evidence>
<feature type="region of interest" description="Disordered" evidence="6">
    <location>
        <begin position="130"/>
        <end position="159"/>
    </location>
</feature>
<dbReference type="GO" id="GO:0009279">
    <property type="term" value="C:cell outer membrane"/>
    <property type="evidence" value="ECO:0007669"/>
    <property type="project" value="UniProtKB-SubCell"/>
</dbReference>
<dbReference type="SUPFAM" id="SSF103088">
    <property type="entry name" value="OmpA-like"/>
    <property type="match status" value="1"/>
</dbReference>
<dbReference type="PANTHER" id="PTHR30329">
    <property type="entry name" value="STATOR ELEMENT OF FLAGELLAR MOTOR COMPLEX"/>
    <property type="match status" value="1"/>
</dbReference>
<keyword evidence="8" id="KW-0969">Cilium</keyword>
<evidence type="ECO:0000256" key="4">
    <source>
        <dbReference type="PROSITE-ProRule" id="PRU00473"/>
    </source>
</evidence>
<keyword evidence="8" id="KW-0282">Flagellum</keyword>
<dbReference type="EMBL" id="CACVAQ010000510">
    <property type="protein sequence ID" value="CAA6829675.1"/>
    <property type="molecule type" value="Genomic_DNA"/>
</dbReference>
<dbReference type="SUPFAM" id="SSF57997">
    <property type="entry name" value="Tropomyosin"/>
    <property type="match status" value="1"/>
</dbReference>
<dbReference type="InterPro" id="IPR006665">
    <property type="entry name" value="OmpA-like"/>
</dbReference>
<dbReference type="InterPro" id="IPR050330">
    <property type="entry name" value="Bact_OuterMem_StrucFunc"/>
</dbReference>
<evidence type="ECO:0000259" key="7">
    <source>
        <dbReference type="PROSITE" id="PS51123"/>
    </source>
</evidence>
<organism evidence="8">
    <name type="scientific">uncultured Aureispira sp</name>
    <dbReference type="NCBI Taxonomy" id="1331704"/>
    <lineage>
        <taxon>Bacteria</taxon>
        <taxon>Pseudomonadati</taxon>
        <taxon>Bacteroidota</taxon>
        <taxon>Saprospiria</taxon>
        <taxon>Saprospirales</taxon>
        <taxon>Saprospiraceae</taxon>
        <taxon>Aureispira</taxon>
        <taxon>environmental samples</taxon>
    </lineage>
</organism>
<keyword evidence="5" id="KW-0175">Coiled coil</keyword>
<dbReference type="Pfam" id="PF00691">
    <property type="entry name" value="OmpA"/>
    <property type="match status" value="1"/>
</dbReference>
<dbReference type="InterPro" id="IPR036737">
    <property type="entry name" value="OmpA-like_sf"/>
</dbReference>
<dbReference type="PRINTS" id="PR01021">
    <property type="entry name" value="OMPADOMAIN"/>
</dbReference>
<gene>
    <name evidence="8" type="ORF">HELGO_WM61855</name>
</gene>
<keyword evidence="2 4" id="KW-0472">Membrane</keyword>
<dbReference type="Gene3D" id="1.10.287.1490">
    <property type="match status" value="1"/>
</dbReference>
<evidence type="ECO:0000256" key="1">
    <source>
        <dbReference type="ARBA" id="ARBA00004442"/>
    </source>
</evidence>
<proteinExistence type="predicted"/>
<reference evidence="8" key="1">
    <citation type="submission" date="2020-01" db="EMBL/GenBank/DDBJ databases">
        <authorList>
            <person name="Meier V. D."/>
            <person name="Meier V D."/>
        </authorList>
    </citation>
    <scope>NUCLEOTIDE SEQUENCE</scope>
    <source>
        <strain evidence="8">HLG_WM_MAG_10</strain>
    </source>
</reference>